<feature type="compositionally biased region" description="Polar residues" evidence="1">
    <location>
        <begin position="58"/>
        <end position="73"/>
    </location>
</feature>
<evidence type="ECO:0000256" key="1">
    <source>
        <dbReference type="SAM" id="MobiDB-lite"/>
    </source>
</evidence>
<organism evidence="2 3">
    <name type="scientific">Brassica cretica</name>
    <name type="common">Mustard</name>
    <dbReference type="NCBI Taxonomy" id="69181"/>
    <lineage>
        <taxon>Eukaryota</taxon>
        <taxon>Viridiplantae</taxon>
        <taxon>Streptophyta</taxon>
        <taxon>Embryophyta</taxon>
        <taxon>Tracheophyta</taxon>
        <taxon>Spermatophyta</taxon>
        <taxon>Magnoliopsida</taxon>
        <taxon>eudicotyledons</taxon>
        <taxon>Gunneridae</taxon>
        <taxon>Pentapetalae</taxon>
        <taxon>rosids</taxon>
        <taxon>malvids</taxon>
        <taxon>Brassicales</taxon>
        <taxon>Brassicaceae</taxon>
        <taxon>Brassiceae</taxon>
        <taxon>Brassica</taxon>
    </lineage>
</organism>
<evidence type="ECO:0000313" key="3">
    <source>
        <dbReference type="Proteomes" id="UP000266723"/>
    </source>
</evidence>
<protein>
    <submittedName>
        <fullName evidence="2">Uncharacterized protein</fullName>
    </submittedName>
</protein>
<accession>A0ABQ7CZ35</accession>
<proteinExistence type="predicted"/>
<sequence length="102" mass="11154">MPSLLKTYTFQLKLTEFNFSGKHQARAGHGSDIRVFGGHNNLGGDMCKCSDGEEATTDQITGSDDNLSNKPGQSSSTVVLSSPLVTEAMYMNIWFQLQETHP</sequence>
<comment type="caution">
    <text evidence="2">The sequence shown here is derived from an EMBL/GenBank/DDBJ whole genome shotgun (WGS) entry which is preliminary data.</text>
</comment>
<gene>
    <name evidence="2" type="ORF">DY000_02015554</name>
</gene>
<name>A0ABQ7CZ35_BRACR</name>
<dbReference type="Proteomes" id="UP000266723">
    <property type="component" value="Unassembled WGS sequence"/>
</dbReference>
<dbReference type="EMBL" id="QGKV02000759">
    <property type="protein sequence ID" value="KAF3564425.1"/>
    <property type="molecule type" value="Genomic_DNA"/>
</dbReference>
<reference evidence="2 3" key="1">
    <citation type="journal article" date="2020" name="BMC Genomics">
        <title>Intraspecific diversification of the crop wild relative Brassica cretica Lam. using demographic model selection.</title>
        <authorList>
            <person name="Kioukis A."/>
            <person name="Michalopoulou V.A."/>
            <person name="Briers L."/>
            <person name="Pirintsos S."/>
            <person name="Studholme D.J."/>
            <person name="Pavlidis P."/>
            <person name="Sarris P.F."/>
        </authorList>
    </citation>
    <scope>NUCLEOTIDE SEQUENCE [LARGE SCALE GENOMIC DNA]</scope>
    <source>
        <strain evidence="3">cv. PFS-1207/04</strain>
    </source>
</reference>
<keyword evidence="3" id="KW-1185">Reference proteome</keyword>
<evidence type="ECO:0000313" key="2">
    <source>
        <dbReference type="EMBL" id="KAF3564425.1"/>
    </source>
</evidence>
<feature type="region of interest" description="Disordered" evidence="1">
    <location>
        <begin position="58"/>
        <end position="77"/>
    </location>
</feature>